<dbReference type="RefSeq" id="WP_084311886.1">
    <property type="nucleotide sequence ID" value="NZ_FNIJ01000004.1"/>
</dbReference>
<organism evidence="3 4">
    <name type="scientific">Pseudomonas jinjuensis</name>
    <dbReference type="NCBI Taxonomy" id="198616"/>
    <lineage>
        <taxon>Bacteria</taxon>
        <taxon>Pseudomonadati</taxon>
        <taxon>Pseudomonadota</taxon>
        <taxon>Gammaproteobacteria</taxon>
        <taxon>Pseudomonadales</taxon>
        <taxon>Pseudomonadaceae</taxon>
        <taxon>Pseudomonas</taxon>
    </lineage>
</organism>
<dbReference type="Pfam" id="PF01266">
    <property type="entry name" value="DAO"/>
    <property type="match status" value="1"/>
</dbReference>
<gene>
    <name evidence="3" type="ORF">SAMN05216193_104151</name>
</gene>
<dbReference type="Gene3D" id="3.30.9.10">
    <property type="entry name" value="D-Amino Acid Oxidase, subunit A, domain 2"/>
    <property type="match status" value="1"/>
</dbReference>
<sequence length="442" mass="48093">MQLQCNFLPQNDGRCGWYETLPPPPPGTSLRGTVQADWVVLGAGLAGLAAARRLAELQPDASIVLIDARRVGFGAAGRNSGFMVDLPHDLTSHSYTSSQEADQKIIRLCRGAIDYVRDIVRKHDIDCDWREQGKIHGAVNERGAHSLEEFARGLSALGEPYRMLDAREMKAITGSDFYQAGLHAPRCVLVQPAALTRGLGQTLPENVQLFEDSPVLTIEVGRPHVLTTAQGVVKAPRMVLANNAYASTFGELGLKGRILPVYTYASMTRQLTPQELQVLGGDESWGLIPADPLGTTVRRLANGRICIRNSFTYNPQVQASAGTLERVRRAHRKSFENRFPMLPGVEFEYTWGGALCLARNSGSVFGEIAPAVYSAVCCNGLGLTRGTISGKLIAEYALGMDSDLLRSMLEQPKPCRNPPEPLLGLGVRSSIAWKEWTAGAEL</sequence>
<dbReference type="OrthoDB" id="311718at2"/>
<dbReference type="Proteomes" id="UP000242957">
    <property type="component" value="Unassembled WGS sequence"/>
</dbReference>
<dbReference type="InterPro" id="IPR006076">
    <property type="entry name" value="FAD-dep_OxRdtase"/>
</dbReference>
<name>A0A1H0D5I1_9PSED</name>
<accession>A0A1H0D5I1</accession>
<dbReference type="GO" id="GO:0005737">
    <property type="term" value="C:cytoplasm"/>
    <property type="evidence" value="ECO:0007669"/>
    <property type="project" value="TreeGrafter"/>
</dbReference>
<dbReference type="STRING" id="198616.SAMN05216193_104151"/>
<evidence type="ECO:0000313" key="4">
    <source>
        <dbReference type="Proteomes" id="UP000242957"/>
    </source>
</evidence>
<evidence type="ECO:0000259" key="2">
    <source>
        <dbReference type="Pfam" id="PF01266"/>
    </source>
</evidence>
<dbReference type="PANTHER" id="PTHR13847:SF281">
    <property type="entry name" value="FAD DEPENDENT OXIDOREDUCTASE DOMAIN-CONTAINING PROTEIN"/>
    <property type="match status" value="1"/>
</dbReference>
<protein>
    <submittedName>
        <fullName evidence="3">Glycine/D-amino acid oxidase</fullName>
    </submittedName>
</protein>
<dbReference type="PANTHER" id="PTHR13847">
    <property type="entry name" value="SARCOSINE DEHYDROGENASE-RELATED"/>
    <property type="match status" value="1"/>
</dbReference>
<dbReference type="GO" id="GO:0016491">
    <property type="term" value="F:oxidoreductase activity"/>
    <property type="evidence" value="ECO:0007669"/>
    <property type="project" value="UniProtKB-KW"/>
</dbReference>
<dbReference type="InterPro" id="IPR036188">
    <property type="entry name" value="FAD/NAD-bd_sf"/>
</dbReference>
<feature type="domain" description="FAD dependent oxidoreductase" evidence="2">
    <location>
        <begin position="37"/>
        <end position="395"/>
    </location>
</feature>
<keyword evidence="4" id="KW-1185">Reference proteome</keyword>
<dbReference type="SUPFAM" id="SSF51905">
    <property type="entry name" value="FAD/NAD(P)-binding domain"/>
    <property type="match status" value="1"/>
</dbReference>
<reference evidence="4" key="1">
    <citation type="submission" date="2016-10" db="EMBL/GenBank/DDBJ databases">
        <authorList>
            <person name="Varghese N."/>
            <person name="Submissions S."/>
        </authorList>
    </citation>
    <scope>NUCLEOTIDE SEQUENCE [LARGE SCALE GENOMIC DNA]</scope>
    <source>
        <strain evidence="4">JCM 21621</strain>
    </source>
</reference>
<dbReference type="Gene3D" id="3.50.50.60">
    <property type="entry name" value="FAD/NAD(P)-binding domain"/>
    <property type="match status" value="1"/>
</dbReference>
<proteinExistence type="predicted"/>
<keyword evidence="1" id="KW-0560">Oxidoreductase</keyword>
<evidence type="ECO:0000256" key="1">
    <source>
        <dbReference type="ARBA" id="ARBA00023002"/>
    </source>
</evidence>
<evidence type="ECO:0000313" key="3">
    <source>
        <dbReference type="EMBL" id="SDN65398.1"/>
    </source>
</evidence>
<dbReference type="EMBL" id="FNIJ01000004">
    <property type="protein sequence ID" value="SDN65398.1"/>
    <property type="molecule type" value="Genomic_DNA"/>
</dbReference>
<dbReference type="AlphaFoldDB" id="A0A1H0D5I1"/>